<dbReference type="PANTHER" id="PTHR43010:SF1">
    <property type="entry name" value="USPA DOMAIN-CONTAINING PROTEIN"/>
    <property type="match status" value="1"/>
</dbReference>
<dbReference type="Gene3D" id="3.40.50.620">
    <property type="entry name" value="HUPs"/>
    <property type="match status" value="1"/>
</dbReference>
<gene>
    <name evidence="2" type="ORF">SAMN05421684_7459</name>
</gene>
<dbReference type="InterPro" id="IPR051688">
    <property type="entry name" value="USP_A"/>
</dbReference>
<evidence type="ECO:0000313" key="2">
    <source>
        <dbReference type="EMBL" id="SDZ62427.1"/>
    </source>
</evidence>
<dbReference type="RefSeq" id="WP_176985254.1">
    <property type="nucleotide sequence ID" value="NZ_BOND01000005.1"/>
</dbReference>
<dbReference type="Pfam" id="PF00582">
    <property type="entry name" value="Usp"/>
    <property type="match status" value="1"/>
</dbReference>
<dbReference type="PANTHER" id="PTHR43010">
    <property type="entry name" value="UNIVERSAL STRESS PROTEIN SLR1230"/>
    <property type="match status" value="1"/>
</dbReference>
<evidence type="ECO:0000313" key="3">
    <source>
        <dbReference type="Proteomes" id="UP000199632"/>
    </source>
</evidence>
<keyword evidence="3" id="KW-1185">Reference proteome</keyword>
<dbReference type="InterPro" id="IPR006016">
    <property type="entry name" value="UspA"/>
</dbReference>
<organism evidence="2 3">
    <name type="scientific">Asanoa ishikariensis</name>
    <dbReference type="NCBI Taxonomy" id="137265"/>
    <lineage>
        <taxon>Bacteria</taxon>
        <taxon>Bacillati</taxon>
        <taxon>Actinomycetota</taxon>
        <taxon>Actinomycetes</taxon>
        <taxon>Micromonosporales</taxon>
        <taxon>Micromonosporaceae</taxon>
        <taxon>Asanoa</taxon>
    </lineage>
</organism>
<dbReference type="CDD" id="cd00293">
    <property type="entry name" value="USP-like"/>
    <property type="match status" value="1"/>
</dbReference>
<dbReference type="AlphaFoldDB" id="A0A1H3UJC6"/>
<feature type="domain" description="UspA" evidence="1">
    <location>
        <begin position="2"/>
        <end position="137"/>
    </location>
</feature>
<name>A0A1H3UJC6_9ACTN</name>
<protein>
    <submittedName>
        <fullName evidence="2">Nucleotide-binding universal stress protein, UspA family</fullName>
    </submittedName>
</protein>
<reference evidence="3" key="1">
    <citation type="submission" date="2016-10" db="EMBL/GenBank/DDBJ databases">
        <authorList>
            <person name="Varghese N."/>
            <person name="Submissions S."/>
        </authorList>
    </citation>
    <scope>NUCLEOTIDE SEQUENCE [LARGE SCALE GENOMIC DNA]</scope>
    <source>
        <strain evidence="3">DSM 44718</strain>
    </source>
</reference>
<evidence type="ECO:0000259" key="1">
    <source>
        <dbReference type="Pfam" id="PF00582"/>
    </source>
</evidence>
<accession>A0A1H3UJC6</accession>
<dbReference type="InterPro" id="IPR014729">
    <property type="entry name" value="Rossmann-like_a/b/a_fold"/>
</dbReference>
<dbReference type="EMBL" id="FNQB01000004">
    <property type="protein sequence ID" value="SDZ62427.1"/>
    <property type="molecule type" value="Genomic_DNA"/>
</dbReference>
<sequence length="146" mass="15323">MTILVGYDGSAGARAAVTLALEEARRWTCRVRLVDVFEWPVRVGPATTRPQSWPRTEAYRGAERTLARAVSALADANPDVPVDGLVVEGPPAAMLSDLSSGVRLVVVGSGGSGLRGRPGSTTRHLLRHALCPVLVVPETDGNATTA</sequence>
<dbReference type="Proteomes" id="UP000199632">
    <property type="component" value="Unassembled WGS sequence"/>
</dbReference>
<dbReference type="SUPFAM" id="SSF52402">
    <property type="entry name" value="Adenine nucleotide alpha hydrolases-like"/>
    <property type="match status" value="1"/>
</dbReference>
<dbReference type="STRING" id="137265.SAMN05421684_7459"/>
<proteinExistence type="predicted"/>